<organism evidence="1 2">
    <name type="scientific">Gracilibacillus kekensis</name>
    <dbReference type="NCBI Taxonomy" id="1027249"/>
    <lineage>
        <taxon>Bacteria</taxon>
        <taxon>Bacillati</taxon>
        <taxon>Bacillota</taxon>
        <taxon>Bacilli</taxon>
        <taxon>Bacillales</taxon>
        <taxon>Bacillaceae</taxon>
        <taxon>Gracilibacillus</taxon>
    </lineage>
</organism>
<dbReference type="STRING" id="1027249.SAMN05216179_3323"/>
<evidence type="ECO:0000313" key="2">
    <source>
        <dbReference type="Proteomes" id="UP000184184"/>
    </source>
</evidence>
<name>A0A1M7QKV6_9BACI</name>
<gene>
    <name evidence="1" type="ORF">SAMN05216179_3323</name>
</gene>
<dbReference type="Proteomes" id="UP000184184">
    <property type="component" value="Unassembled WGS sequence"/>
</dbReference>
<dbReference type="OrthoDB" id="2456726at2"/>
<accession>A0A1M7QKV6</accession>
<keyword evidence="2" id="KW-1185">Reference proteome</keyword>
<dbReference type="InterPro" id="IPR025555">
    <property type="entry name" value="YppG"/>
</dbReference>
<reference evidence="1 2" key="1">
    <citation type="submission" date="2016-11" db="EMBL/GenBank/DDBJ databases">
        <authorList>
            <person name="Jaros S."/>
            <person name="Januszkiewicz K."/>
            <person name="Wedrychowicz H."/>
        </authorList>
    </citation>
    <scope>NUCLEOTIDE SEQUENCE [LARGE SCALE GENOMIC DNA]</scope>
    <source>
        <strain evidence="1 2">CGMCC 1.10681</strain>
    </source>
</reference>
<dbReference type="Pfam" id="PF14179">
    <property type="entry name" value="YppG"/>
    <property type="match status" value="1"/>
</dbReference>
<dbReference type="EMBL" id="FRCZ01000007">
    <property type="protein sequence ID" value="SHN31883.1"/>
    <property type="molecule type" value="Genomic_DNA"/>
</dbReference>
<sequence>MDHRYYGYQNNPYPYPQEMFPYQPPTYTSPLPMTPFQYYKKPVVPNPYEGFQTTNPSNFGKQNNPMLHYFQNKNGEMDLDKVFQTVNQLANTYQQVSPLVKNVGNFLKVFQK</sequence>
<evidence type="ECO:0000313" key="1">
    <source>
        <dbReference type="EMBL" id="SHN31883.1"/>
    </source>
</evidence>
<protein>
    <submittedName>
        <fullName evidence="1">YppG-like protein</fullName>
    </submittedName>
</protein>
<proteinExistence type="predicted"/>
<dbReference type="AlphaFoldDB" id="A0A1M7QKV6"/>
<dbReference type="RefSeq" id="WP_073202951.1">
    <property type="nucleotide sequence ID" value="NZ_FRCZ01000007.1"/>
</dbReference>